<organism evidence="6 7">
    <name type="scientific">Agrobacterium tumefaciens</name>
    <dbReference type="NCBI Taxonomy" id="358"/>
    <lineage>
        <taxon>Bacteria</taxon>
        <taxon>Pseudomonadati</taxon>
        <taxon>Pseudomonadota</taxon>
        <taxon>Alphaproteobacteria</taxon>
        <taxon>Hyphomicrobiales</taxon>
        <taxon>Rhizobiaceae</taxon>
        <taxon>Rhizobium/Agrobacterium group</taxon>
        <taxon>Agrobacterium</taxon>
        <taxon>Agrobacterium tumefaciens complex</taxon>
    </lineage>
</organism>
<dbReference type="Proteomes" id="UP000298579">
    <property type="component" value="Plasmid pAtCFBP5877b"/>
</dbReference>
<dbReference type="Gene3D" id="3.40.50.300">
    <property type="entry name" value="P-loop containing nucleotide triphosphate hydrolases"/>
    <property type="match status" value="1"/>
</dbReference>
<dbReference type="PROSITE" id="PS00211">
    <property type="entry name" value="ABC_TRANSPORTER_1"/>
    <property type="match status" value="1"/>
</dbReference>
<dbReference type="EMBL" id="CP039900">
    <property type="protein sequence ID" value="QCL82885.1"/>
    <property type="molecule type" value="Genomic_DNA"/>
</dbReference>
<keyword evidence="2" id="KW-0813">Transport</keyword>
<gene>
    <name evidence="6" type="ORF">CFBP5877_27520</name>
</gene>
<evidence type="ECO:0000259" key="5">
    <source>
        <dbReference type="PROSITE" id="PS50893"/>
    </source>
</evidence>
<comment type="similarity">
    <text evidence="1">Belongs to the ABC transporter superfamily.</text>
</comment>
<dbReference type="InterPro" id="IPR003439">
    <property type="entry name" value="ABC_transporter-like_ATP-bd"/>
</dbReference>
<feature type="domain" description="ABC transporter" evidence="5">
    <location>
        <begin position="2"/>
        <end position="229"/>
    </location>
</feature>
<evidence type="ECO:0000313" key="6">
    <source>
        <dbReference type="EMBL" id="QCL82885.1"/>
    </source>
</evidence>
<name>A0AAE6BHE6_AGRTU</name>
<accession>A0AAE6BHE6</accession>
<dbReference type="CDD" id="cd03293">
    <property type="entry name" value="ABC_NrtD_SsuB_transporters"/>
    <property type="match status" value="1"/>
</dbReference>
<keyword evidence="4 6" id="KW-0067">ATP-binding</keyword>
<dbReference type="PROSITE" id="PS50893">
    <property type="entry name" value="ABC_TRANSPORTER_2"/>
    <property type="match status" value="1"/>
</dbReference>
<protein>
    <submittedName>
        <fullName evidence="6">ABC transporter ATP-binding protein</fullName>
    </submittedName>
</protein>
<dbReference type="GO" id="GO:0005524">
    <property type="term" value="F:ATP binding"/>
    <property type="evidence" value="ECO:0007669"/>
    <property type="project" value="UniProtKB-KW"/>
</dbReference>
<dbReference type="AlphaFoldDB" id="A0AAE6BHE6"/>
<evidence type="ECO:0000313" key="7">
    <source>
        <dbReference type="Proteomes" id="UP000298579"/>
    </source>
</evidence>
<evidence type="ECO:0000256" key="4">
    <source>
        <dbReference type="ARBA" id="ARBA00022840"/>
    </source>
</evidence>
<dbReference type="SMART" id="SM00382">
    <property type="entry name" value="AAA"/>
    <property type="match status" value="1"/>
</dbReference>
<evidence type="ECO:0000256" key="1">
    <source>
        <dbReference type="ARBA" id="ARBA00005417"/>
    </source>
</evidence>
<dbReference type="InterPro" id="IPR003593">
    <property type="entry name" value="AAA+_ATPase"/>
</dbReference>
<keyword evidence="3" id="KW-0547">Nucleotide-binding</keyword>
<dbReference type="SUPFAM" id="SSF52540">
    <property type="entry name" value="P-loop containing nucleoside triphosphate hydrolases"/>
    <property type="match status" value="1"/>
</dbReference>
<dbReference type="PANTHER" id="PTHR42788:SF13">
    <property type="entry name" value="ALIPHATIC SULFONATES IMPORT ATP-BINDING PROTEIN SSUB"/>
    <property type="match status" value="1"/>
</dbReference>
<keyword evidence="6" id="KW-0614">Plasmid</keyword>
<dbReference type="InterPro" id="IPR017871">
    <property type="entry name" value="ABC_transporter-like_CS"/>
</dbReference>
<evidence type="ECO:0000256" key="2">
    <source>
        <dbReference type="ARBA" id="ARBA00022448"/>
    </source>
</evidence>
<dbReference type="InterPro" id="IPR027417">
    <property type="entry name" value="P-loop_NTPase"/>
</dbReference>
<reference evidence="6 7" key="1">
    <citation type="submission" date="2019-04" db="EMBL/GenBank/DDBJ databases">
        <title>Complete genome sequence of Agrobacterium tumefaciens CFBP5877.</title>
        <authorList>
            <person name="Huang Y.-Y."/>
            <person name="Chiang H.-Y."/>
            <person name="Chou L."/>
            <person name="Lai E.-M."/>
            <person name="Kuo C.-H."/>
        </authorList>
    </citation>
    <scope>NUCLEOTIDE SEQUENCE [LARGE SCALE GENOMIC DNA]</scope>
    <source>
        <strain evidence="6 7">CFBP5877</strain>
        <plasmid evidence="7">patcfbp5877b</plasmid>
    </source>
</reference>
<proteinExistence type="inferred from homology"/>
<dbReference type="InterPro" id="IPR050166">
    <property type="entry name" value="ABC_transporter_ATP-bind"/>
</dbReference>
<evidence type="ECO:0000256" key="3">
    <source>
        <dbReference type="ARBA" id="ARBA00022741"/>
    </source>
</evidence>
<dbReference type="GO" id="GO:0016887">
    <property type="term" value="F:ATP hydrolysis activity"/>
    <property type="evidence" value="ECO:0007669"/>
    <property type="project" value="InterPro"/>
</dbReference>
<dbReference type="Pfam" id="PF00005">
    <property type="entry name" value="ABC_tran"/>
    <property type="match status" value="1"/>
</dbReference>
<dbReference type="PANTHER" id="PTHR42788">
    <property type="entry name" value="TAURINE IMPORT ATP-BINDING PROTEIN-RELATED"/>
    <property type="match status" value="1"/>
</dbReference>
<geneLocation type="plasmid" evidence="7">
    <name>patcfbp5877b</name>
</geneLocation>
<sequence length="246" mass="26606">MAKGYGNGNRQSLALQGLSGTVAAGSFVSVVGRSGSGKSTLLRILAGLLPSDAGLIEIDNNVVEGPPSGARYVFQNYSESLFPWCSVEANIRFGLKNGSATRNSSDAGPLHYLKLVGLEDAAAKYPWQLSGGMQQRVAIARALASSPRVLLMDEPFGAVDALSRSKLQDMLLKLWEELGLTILLVTHDIDEALYLSDRILVLNPDGDGFAADVEVALPRPRSQIETREHEAFSHQRRELYQLILGQ</sequence>